<dbReference type="KEGG" id="plen:EIM92_06915"/>
<gene>
    <name evidence="3" type="ORF">EIM92_06915</name>
</gene>
<dbReference type="Pfam" id="PF00535">
    <property type="entry name" value="Glycos_transf_2"/>
    <property type="match status" value="1"/>
</dbReference>
<dbReference type="OrthoDB" id="9802328at2"/>
<feature type="domain" description="Glycosyltransferase 2-like" evidence="2">
    <location>
        <begin position="6"/>
        <end position="160"/>
    </location>
</feature>
<dbReference type="AlphaFoldDB" id="A0A3S8RSZ3"/>
<keyword evidence="3" id="KW-0808">Transferase</keyword>
<dbReference type="PANTHER" id="PTHR22916:SF3">
    <property type="entry name" value="UDP-GLCNAC:BETAGAL BETA-1,3-N-ACETYLGLUCOSAMINYLTRANSFERASE-LIKE PROTEIN 1"/>
    <property type="match status" value="1"/>
</dbReference>
<comment type="similarity">
    <text evidence="1">Belongs to the glycosyltransferase 2 family.</text>
</comment>
<dbReference type="Proteomes" id="UP000273145">
    <property type="component" value="Chromosome"/>
</dbReference>
<dbReference type="RefSeq" id="WP_125082059.1">
    <property type="nucleotide sequence ID" value="NZ_CP034248.1"/>
</dbReference>
<evidence type="ECO:0000259" key="2">
    <source>
        <dbReference type="Pfam" id="PF00535"/>
    </source>
</evidence>
<evidence type="ECO:0000313" key="3">
    <source>
        <dbReference type="EMBL" id="AZK45970.1"/>
    </source>
</evidence>
<name>A0A3S8RSZ3_9BACL</name>
<proteinExistence type="inferred from homology"/>
<dbReference type="InterPro" id="IPR001173">
    <property type="entry name" value="Glyco_trans_2-like"/>
</dbReference>
<evidence type="ECO:0000256" key="1">
    <source>
        <dbReference type="ARBA" id="ARBA00006739"/>
    </source>
</evidence>
<organism evidence="3 4">
    <name type="scientific">Paenibacillus lentus</name>
    <dbReference type="NCBI Taxonomy" id="1338368"/>
    <lineage>
        <taxon>Bacteria</taxon>
        <taxon>Bacillati</taxon>
        <taxon>Bacillota</taxon>
        <taxon>Bacilli</taxon>
        <taxon>Bacillales</taxon>
        <taxon>Paenibacillaceae</taxon>
        <taxon>Paenibacillus</taxon>
    </lineage>
</organism>
<dbReference type="SUPFAM" id="SSF53448">
    <property type="entry name" value="Nucleotide-diphospho-sugar transferases"/>
    <property type="match status" value="1"/>
</dbReference>
<dbReference type="GO" id="GO:0016758">
    <property type="term" value="F:hexosyltransferase activity"/>
    <property type="evidence" value="ECO:0007669"/>
    <property type="project" value="UniProtKB-ARBA"/>
</dbReference>
<dbReference type="PANTHER" id="PTHR22916">
    <property type="entry name" value="GLYCOSYLTRANSFERASE"/>
    <property type="match status" value="1"/>
</dbReference>
<evidence type="ECO:0000313" key="4">
    <source>
        <dbReference type="Proteomes" id="UP000273145"/>
    </source>
</evidence>
<dbReference type="EMBL" id="CP034248">
    <property type="protein sequence ID" value="AZK45970.1"/>
    <property type="molecule type" value="Genomic_DNA"/>
</dbReference>
<dbReference type="InterPro" id="IPR029044">
    <property type="entry name" value="Nucleotide-diphossugar_trans"/>
</dbReference>
<dbReference type="Gene3D" id="3.90.550.10">
    <property type="entry name" value="Spore Coat Polysaccharide Biosynthesis Protein SpsA, Chain A"/>
    <property type="match status" value="1"/>
</dbReference>
<keyword evidence="4" id="KW-1185">Reference proteome</keyword>
<reference evidence="3 4" key="1">
    <citation type="submission" date="2018-11" db="EMBL/GenBank/DDBJ databases">
        <title>Genome sequencing of Paenibacillus lentus DSM25539(T).</title>
        <authorList>
            <person name="Kook J.-K."/>
            <person name="Park S.-N."/>
            <person name="Lim Y.K."/>
        </authorList>
    </citation>
    <scope>NUCLEOTIDE SEQUENCE [LARGE SCALE GENOMIC DNA]</scope>
    <source>
        <strain evidence="3 4">DSM 25539</strain>
    </source>
</reference>
<sequence>MSKKLSLITPLYNTPLNYLEELKQQILPYNEKIEWVLVNDSPFNKELVKYVDELKGNYEFIKVHSNIKNLGIYKSYVAGYELASGDYCGILDHDDHLDLEEVVAYLEAENDFDLLYTNEYKFDNQNKFDFFDKPELDILSTVFYFYTHHITLMRTQIVKRILKEYSAEKYSSIFDICLMLDYLREFKNIEINVVHIDSYSYGWRVHQNSTALNIDQKPAAHIERIMKVEEFFKNFDETPIVSIDKDIQYLVCSEFFSGYDLYKIPFANNLEEVERWFGLLADDQYVSWIGSQPESLDLIVEILNTSRRVPFKYLSEYTNAPILIVPRSSYIYFQSEPSYQRHLPNVPFILKRDLNFVSINNLQGLLFNVKPNTIKDEVNIIVIK</sequence>
<accession>A0A3S8RSZ3</accession>
<protein>
    <submittedName>
        <fullName evidence="3">Glycosyltransferase</fullName>
    </submittedName>
</protein>